<keyword evidence="1" id="KW-0812">Transmembrane</keyword>
<keyword evidence="1" id="KW-0472">Membrane</keyword>
<proteinExistence type="predicted"/>
<evidence type="ECO:0000313" key="2">
    <source>
        <dbReference type="EMBL" id="CAE7435715.1"/>
    </source>
</evidence>
<organism evidence="2 3">
    <name type="scientific">Symbiodinium natans</name>
    <dbReference type="NCBI Taxonomy" id="878477"/>
    <lineage>
        <taxon>Eukaryota</taxon>
        <taxon>Sar</taxon>
        <taxon>Alveolata</taxon>
        <taxon>Dinophyceae</taxon>
        <taxon>Suessiales</taxon>
        <taxon>Symbiodiniaceae</taxon>
        <taxon>Symbiodinium</taxon>
    </lineage>
</organism>
<protein>
    <submittedName>
        <fullName evidence="2">Uncharacterized protein</fullName>
    </submittedName>
</protein>
<name>A0A812RG31_9DINO</name>
<evidence type="ECO:0000256" key="1">
    <source>
        <dbReference type="SAM" id="Phobius"/>
    </source>
</evidence>
<dbReference type="AlphaFoldDB" id="A0A812RG31"/>
<comment type="caution">
    <text evidence="2">The sequence shown here is derived from an EMBL/GenBank/DDBJ whole genome shotgun (WGS) entry which is preliminary data.</text>
</comment>
<dbReference type="EMBL" id="CAJNDS010002329">
    <property type="protein sequence ID" value="CAE7435715.1"/>
    <property type="molecule type" value="Genomic_DNA"/>
</dbReference>
<gene>
    <name evidence="2" type="ORF">SNAT2548_LOCUS23671</name>
</gene>
<feature type="transmembrane region" description="Helical" evidence="1">
    <location>
        <begin position="72"/>
        <end position="96"/>
    </location>
</feature>
<reference evidence="2" key="1">
    <citation type="submission" date="2021-02" db="EMBL/GenBank/DDBJ databases">
        <authorList>
            <person name="Dougan E. K."/>
            <person name="Rhodes N."/>
            <person name="Thang M."/>
            <person name="Chan C."/>
        </authorList>
    </citation>
    <scope>NUCLEOTIDE SEQUENCE</scope>
</reference>
<dbReference type="Proteomes" id="UP000604046">
    <property type="component" value="Unassembled WGS sequence"/>
</dbReference>
<sequence length="125" mass="13987">MLAFKLTTPPPPPPLVFSNLQAQRPEGLPDFISVPDKEPFYATIWKQWGEQPAQVGAYDPRLSNLTQDERSGFLGVLVAAIFLVPLGVMAAFGSILKFPWSRPSEELKPGDKKVEVDFSDLRDMW</sequence>
<keyword evidence="3" id="KW-1185">Reference proteome</keyword>
<dbReference type="OrthoDB" id="10437087at2759"/>
<keyword evidence="1" id="KW-1133">Transmembrane helix</keyword>
<evidence type="ECO:0000313" key="3">
    <source>
        <dbReference type="Proteomes" id="UP000604046"/>
    </source>
</evidence>
<accession>A0A812RG31</accession>